<comment type="catalytic activity">
    <reaction evidence="1 7">
        <text>dTDP-alpha-D-glucose = dTDP-4-dehydro-6-deoxy-alpha-D-glucose + H2O</text>
        <dbReference type="Rhea" id="RHEA:17221"/>
        <dbReference type="ChEBI" id="CHEBI:15377"/>
        <dbReference type="ChEBI" id="CHEBI:57477"/>
        <dbReference type="ChEBI" id="CHEBI:57649"/>
        <dbReference type="EC" id="4.2.1.46"/>
    </reaction>
</comment>
<evidence type="ECO:0000313" key="10">
    <source>
        <dbReference type="Proteomes" id="UP000625735"/>
    </source>
</evidence>
<evidence type="ECO:0000259" key="8">
    <source>
        <dbReference type="Pfam" id="PF16363"/>
    </source>
</evidence>
<evidence type="ECO:0000256" key="4">
    <source>
        <dbReference type="ARBA" id="ARBA00011990"/>
    </source>
</evidence>
<dbReference type="EC" id="4.2.1.46" evidence="4 7"/>
<dbReference type="InterPro" id="IPR036291">
    <property type="entry name" value="NAD(P)-bd_dom_sf"/>
</dbReference>
<dbReference type="GO" id="GO:0008460">
    <property type="term" value="F:dTDP-glucose 4,6-dehydratase activity"/>
    <property type="evidence" value="ECO:0007669"/>
    <property type="project" value="UniProtKB-EC"/>
</dbReference>
<dbReference type="PANTHER" id="PTHR43000">
    <property type="entry name" value="DTDP-D-GLUCOSE 4,6-DEHYDRATASE-RELATED"/>
    <property type="match status" value="1"/>
</dbReference>
<accession>A0A916YAI3</accession>
<evidence type="ECO:0000256" key="7">
    <source>
        <dbReference type="RuleBase" id="RU004473"/>
    </source>
</evidence>
<dbReference type="CDD" id="cd05246">
    <property type="entry name" value="dTDP_GD_SDR_e"/>
    <property type="match status" value="1"/>
</dbReference>
<evidence type="ECO:0000256" key="3">
    <source>
        <dbReference type="ARBA" id="ARBA00008178"/>
    </source>
</evidence>
<keyword evidence="5" id="KW-0520">NAD</keyword>
<dbReference type="InterPro" id="IPR005888">
    <property type="entry name" value="dTDP_Gluc_deHydtase"/>
</dbReference>
<dbReference type="EMBL" id="BMFG01000017">
    <property type="protein sequence ID" value="GGD36299.1"/>
    <property type="molecule type" value="Genomic_DNA"/>
</dbReference>
<proteinExistence type="inferred from homology"/>
<organism evidence="9 10">
    <name type="scientific">Flavobacterium orientale</name>
    <dbReference type="NCBI Taxonomy" id="1756020"/>
    <lineage>
        <taxon>Bacteria</taxon>
        <taxon>Pseudomonadati</taxon>
        <taxon>Bacteroidota</taxon>
        <taxon>Flavobacteriia</taxon>
        <taxon>Flavobacteriales</taxon>
        <taxon>Flavobacteriaceae</taxon>
        <taxon>Flavobacterium</taxon>
    </lineage>
</organism>
<evidence type="ECO:0000313" key="9">
    <source>
        <dbReference type="EMBL" id="GGD36299.1"/>
    </source>
</evidence>
<gene>
    <name evidence="9" type="primary">rmlB</name>
    <name evidence="9" type="ORF">GCM10011343_27680</name>
</gene>
<dbReference type="FunFam" id="3.40.50.720:FF:000304">
    <property type="entry name" value="UDP-glucose 4,6-dehydratase"/>
    <property type="match status" value="1"/>
</dbReference>
<dbReference type="SUPFAM" id="SSF51735">
    <property type="entry name" value="NAD(P)-binding Rossmann-fold domains"/>
    <property type="match status" value="1"/>
</dbReference>
<evidence type="ECO:0000256" key="5">
    <source>
        <dbReference type="ARBA" id="ARBA00023027"/>
    </source>
</evidence>
<dbReference type="InterPro" id="IPR016040">
    <property type="entry name" value="NAD(P)-bd_dom"/>
</dbReference>
<name>A0A916YAI3_9FLAO</name>
<comment type="similarity">
    <text evidence="3 7">Belongs to the NAD(P)-dependent epimerase/dehydratase family. dTDP-glucose dehydratase subfamily.</text>
</comment>
<dbReference type="Pfam" id="PF16363">
    <property type="entry name" value="GDP_Man_Dehyd"/>
    <property type="match status" value="1"/>
</dbReference>
<reference evidence="9" key="1">
    <citation type="journal article" date="2014" name="Int. J. Syst. Evol. Microbiol.">
        <title>Complete genome sequence of Corynebacterium casei LMG S-19264T (=DSM 44701T), isolated from a smear-ripened cheese.</title>
        <authorList>
            <consortium name="US DOE Joint Genome Institute (JGI-PGF)"/>
            <person name="Walter F."/>
            <person name="Albersmeier A."/>
            <person name="Kalinowski J."/>
            <person name="Ruckert C."/>
        </authorList>
    </citation>
    <scope>NUCLEOTIDE SEQUENCE</scope>
    <source>
        <strain evidence="9">CGMCC 1.12506</strain>
    </source>
</reference>
<dbReference type="Gene3D" id="3.40.50.720">
    <property type="entry name" value="NAD(P)-binding Rossmann-like Domain"/>
    <property type="match status" value="1"/>
</dbReference>
<dbReference type="GO" id="GO:0009225">
    <property type="term" value="P:nucleotide-sugar metabolic process"/>
    <property type="evidence" value="ECO:0007669"/>
    <property type="project" value="InterPro"/>
</dbReference>
<dbReference type="Gene3D" id="3.90.25.10">
    <property type="entry name" value="UDP-galactose 4-epimerase, domain 1"/>
    <property type="match status" value="1"/>
</dbReference>
<sequence>MKKILITGGAGFIGSHVVRRFVTRYPDYQIYNLDALTYAGNLENIADIEKAANYTFIKGDITDAPFITALFQEHGFDGVVHLAAESHVDRSITDPLAFVKTNVIGTMNLLNAAKELWKGTSEGKRFYHISTDEVYGSLGATGLFTETTPYDPNSPYSASKAGSDHFVRAYGETYGLPYVITNCSNNYGPNHFPEKLIPLFIHNIITNKPLPVYGDGNYTRDWLYVIDHAVAIDLVFHEGKNHETYNIGGFNEWKNIDLVRLLCQKMDVHLQRAPGTSEQLITYVKDRPGHDLRYAIDATKINRELGWQPSVTFEEGLEETIQWYLANSEWLERVTSGAYLEYYEGQYGG</sequence>
<dbReference type="AlphaFoldDB" id="A0A916YAI3"/>
<protein>
    <recommendedName>
        <fullName evidence="4 7">dTDP-glucose 4,6-dehydratase</fullName>
        <ecNumber evidence="4 7">4.2.1.46</ecNumber>
    </recommendedName>
</protein>
<evidence type="ECO:0000256" key="6">
    <source>
        <dbReference type="ARBA" id="ARBA00023239"/>
    </source>
</evidence>
<keyword evidence="10" id="KW-1185">Reference proteome</keyword>
<evidence type="ECO:0000256" key="2">
    <source>
        <dbReference type="ARBA" id="ARBA00001911"/>
    </source>
</evidence>
<comment type="caution">
    <text evidence="9">The sequence shown here is derived from an EMBL/GenBank/DDBJ whole genome shotgun (WGS) entry which is preliminary data.</text>
</comment>
<dbReference type="RefSeq" id="WP_188363203.1">
    <property type="nucleotide sequence ID" value="NZ_BMFG01000017.1"/>
</dbReference>
<dbReference type="NCBIfam" id="TIGR01181">
    <property type="entry name" value="dTDP_gluc_dehyt"/>
    <property type="match status" value="1"/>
</dbReference>
<reference evidence="9" key="2">
    <citation type="submission" date="2020-09" db="EMBL/GenBank/DDBJ databases">
        <authorList>
            <person name="Sun Q."/>
            <person name="Zhou Y."/>
        </authorList>
    </citation>
    <scope>NUCLEOTIDE SEQUENCE</scope>
    <source>
        <strain evidence="9">CGMCC 1.12506</strain>
    </source>
</reference>
<feature type="domain" description="NAD(P)-binding" evidence="8">
    <location>
        <begin position="5"/>
        <end position="320"/>
    </location>
</feature>
<comment type="cofactor">
    <cofactor evidence="2 7">
        <name>NAD(+)</name>
        <dbReference type="ChEBI" id="CHEBI:57540"/>
    </cofactor>
</comment>
<evidence type="ECO:0000256" key="1">
    <source>
        <dbReference type="ARBA" id="ARBA00001539"/>
    </source>
</evidence>
<keyword evidence="6 7" id="KW-0456">Lyase</keyword>
<dbReference type="Proteomes" id="UP000625735">
    <property type="component" value="Unassembled WGS sequence"/>
</dbReference>